<comment type="caution">
    <text evidence="1">The sequence shown here is derived from an EMBL/GenBank/DDBJ whole genome shotgun (WGS) entry which is preliminary data.</text>
</comment>
<sequence length="173" mass="19700">MERELRKRTDFPHSLRCWPLLHCCRLLCIYANLMLRCNMAEALSWGQSRLRPSKLSQWKHTAAVLLFQLFYLPFLVSHLSNQGVDVLGNFGLLWLCNAPSQLLSILETKCKDAILLRGVCGGLSSEIYMEQKYAVASGSGYLWVLPPHVCAKQLVFGKAHALRELHYFSSAFQ</sequence>
<name>A0A0V1F622_TRIPS</name>
<dbReference type="Proteomes" id="UP000054995">
    <property type="component" value="Unassembled WGS sequence"/>
</dbReference>
<organism evidence="1 2">
    <name type="scientific">Trichinella pseudospiralis</name>
    <name type="common">Parasitic roundworm</name>
    <dbReference type="NCBI Taxonomy" id="6337"/>
    <lineage>
        <taxon>Eukaryota</taxon>
        <taxon>Metazoa</taxon>
        <taxon>Ecdysozoa</taxon>
        <taxon>Nematoda</taxon>
        <taxon>Enoplea</taxon>
        <taxon>Dorylaimia</taxon>
        <taxon>Trichinellida</taxon>
        <taxon>Trichinellidae</taxon>
        <taxon>Trichinella</taxon>
    </lineage>
</organism>
<keyword evidence="2" id="KW-1185">Reference proteome</keyword>
<gene>
    <name evidence="1" type="ORF">T4D_864</name>
</gene>
<evidence type="ECO:0000313" key="1">
    <source>
        <dbReference type="EMBL" id="KRY81265.1"/>
    </source>
</evidence>
<accession>A0A0V1F622</accession>
<evidence type="ECO:0000313" key="2">
    <source>
        <dbReference type="Proteomes" id="UP000054995"/>
    </source>
</evidence>
<protein>
    <submittedName>
        <fullName evidence="1">Uncharacterized protein</fullName>
    </submittedName>
</protein>
<proteinExistence type="predicted"/>
<reference evidence="1 2" key="1">
    <citation type="submission" date="2015-01" db="EMBL/GenBank/DDBJ databases">
        <title>Evolution of Trichinella species and genotypes.</title>
        <authorList>
            <person name="Korhonen P.K."/>
            <person name="Edoardo P."/>
            <person name="Giuseppe L.R."/>
            <person name="Gasser R.B."/>
        </authorList>
    </citation>
    <scope>NUCLEOTIDE SEQUENCE [LARGE SCALE GENOMIC DNA]</scope>
    <source>
        <strain evidence="1">ISS470</strain>
    </source>
</reference>
<dbReference type="EMBL" id="JYDT01000246">
    <property type="protein sequence ID" value="KRY81265.1"/>
    <property type="molecule type" value="Genomic_DNA"/>
</dbReference>
<dbReference type="AlphaFoldDB" id="A0A0V1F622"/>